<name>A0A8I0MY08_9GAMM</name>
<evidence type="ECO:0000313" key="10">
    <source>
        <dbReference type="EMBL" id="MBE0348069.1"/>
    </source>
</evidence>
<feature type="transmembrane region" description="Helical" evidence="7">
    <location>
        <begin position="777"/>
        <end position="799"/>
    </location>
</feature>
<evidence type="ECO:0000259" key="9">
    <source>
        <dbReference type="Pfam" id="PF12704"/>
    </source>
</evidence>
<dbReference type="Pfam" id="PF12704">
    <property type="entry name" value="MacB_PCD"/>
    <property type="match status" value="2"/>
</dbReference>
<comment type="similarity">
    <text evidence="6">Belongs to the ABC-4 integral membrane protein family.</text>
</comment>
<dbReference type="GO" id="GO:0022857">
    <property type="term" value="F:transmembrane transporter activity"/>
    <property type="evidence" value="ECO:0007669"/>
    <property type="project" value="TreeGrafter"/>
</dbReference>
<keyword evidence="3 7" id="KW-0812">Transmembrane</keyword>
<keyword evidence="2" id="KW-1003">Cell membrane</keyword>
<evidence type="ECO:0000256" key="5">
    <source>
        <dbReference type="ARBA" id="ARBA00023136"/>
    </source>
</evidence>
<feature type="domain" description="ABC3 transporter permease C-terminal" evidence="8">
    <location>
        <begin position="695"/>
        <end position="802"/>
    </location>
</feature>
<feature type="transmembrane region" description="Helical" evidence="7">
    <location>
        <begin position="434"/>
        <end position="454"/>
    </location>
</feature>
<keyword evidence="4 7" id="KW-1133">Transmembrane helix</keyword>
<feature type="transmembrane region" description="Helical" evidence="7">
    <location>
        <begin position="17"/>
        <end position="35"/>
    </location>
</feature>
<dbReference type="GO" id="GO:0005886">
    <property type="term" value="C:plasma membrane"/>
    <property type="evidence" value="ECO:0007669"/>
    <property type="project" value="UniProtKB-SubCell"/>
</dbReference>
<feature type="transmembrane region" description="Helical" evidence="7">
    <location>
        <begin position="342"/>
        <end position="364"/>
    </location>
</feature>
<feature type="transmembrane region" description="Helical" evidence="7">
    <location>
        <begin position="287"/>
        <end position="311"/>
    </location>
</feature>
<dbReference type="PANTHER" id="PTHR30572:SF4">
    <property type="entry name" value="ABC TRANSPORTER PERMEASE YTRF"/>
    <property type="match status" value="1"/>
</dbReference>
<evidence type="ECO:0008006" key="12">
    <source>
        <dbReference type="Google" id="ProtNLM"/>
    </source>
</evidence>
<feature type="domain" description="ABC3 transporter permease C-terminal" evidence="8">
    <location>
        <begin position="294"/>
        <end position="409"/>
    </location>
</feature>
<evidence type="ECO:0000256" key="1">
    <source>
        <dbReference type="ARBA" id="ARBA00004651"/>
    </source>
</evidence>
<keyword evidence="11" id="KW-1185">Reference proteome</keyword>
<dbReference type="InterPro" id="IPR025857">
    <property type="entry name" value="MacB_PCD"/>
</dbReference>
<comment type="subcellular location">
    <subcellularLocation>
        <location evidence="1">Cell membrane</location>
        <topology evidence="1">Multi-pass membrane protein</topology>
    </subcellularLocation>
</comment>
<evidence type="ECO:0000259" key="8">
    <source>
        <dbReference type="Pfam" id="PF02687"/>
    </source>
</evidence>
<organism evidence="10 11">
    <name type="scientific">Pseudoalteromonas peptidolytica F12-50-A1</name>
    <dbReference type="NCBI Taxonomy" id="1315280"/>
    <lineage>
        <taxon>Bacteria</taxon>
        <taxon>Pseudomonadati</taxon>
        <taxon>Pseudomonadota</taxon>
        <taxon>Gammaproteobacteria</taxon>
        <taxon>Alteromonadales</taxon>
        <taxon>Pseudoalteromonadaceae</taxon>
        <taxon>Pseudoalteromonas</taxon>
    </lineage>
</organism>
<dbReference type="Proteomes" id="UP000660708">
    <property type="component" value="Unassembled WGS sequence"/>
</dbReference>
<protein>
    <recommendedName>
        <fullName evidence="12">ABC transporter permease</fullName>
    </recommendedName>
</protein>
<feature type="domain" description="MacB-like periplasmic core" evidence="9">
    <location>
        <begin position="506"/>
        <end position="652"/>
    </location>
</feature>
<dbReference type="InterPro" id="IPR050250">
    <property type="entry name" value="Macrolide_Exporter_MacB"/>
</dbReference>
<evidence type="ECO:0000256" key="7">
    <source>
        <dbReference type="SAM" id="Phobius"/>
    </source>
</evidence>
<dbReference type="InterPro" id="IPR003838">
    <property type="entry name" value="ABC3_permease_C"/>
</dbReference>
<evidence type="ECO:0000256" key="4">
    <source>
        <dbReference type="ARBA" id="ARBA00022989"/>
    </source>
</evidence>
<feature type="transmembrane region" description="Helical" evidence="7">
    <location>
        <begin position="688"/>
        <end position="711"/>
    </location>
</feature>
<proteinExistence type="inferred from homology"/>
<feature type="transmembrane region" description="Helical" evidence="7">
    <location>
        <begin position="748"/>
        <end position="765"/>
    </location>
</feature>
<dbReference type="RefSeq" id="WP_147390090.1">
    <property type="nucleotide sequence ID" value="NZ_AQHF01000030.1"/>
</dbReference>
<evidence type="ECO:0000256" key="6">
    <source>
        <dbReference type="ARBA" id="ARBA00038076"/>
    </source>
</evidence>
<evidence type="ECO:0000256" key="3">
    <source>
        <dbReference type="ARBA" id="ARBA00022692"/>
    </source>
</evidence>
<dbReference type="Pfam" id="PF02687">
    <property type="entry name" value="FtsX"/>
    <property type="match status" value="2"/>
</dbReference>
<dbReference type="AlphaFoldDB" id="A0A8I0MY08"/>
<feature type="transmembrane region" description="Helical" evidence="7">
    <location>
        <begin position="385"/>
        <end position="403"/>
    </location>
</feature>
<feature type="domain" description="MacB-like periplasmic core" evidence="9">
    <location>
        <begin position="21"/>
        <end position="243"/>
    </location>
</feature>
<feature type="transmembrane region" description="Helical" evidence="7">
    <location>
        <begin position="723"/>
        <end position="741"/>
    </location>
</feature>
<dbReference type="PANTHER" id="PTHR30572">
    <property type="entry name" value="MEMBRANE COMPONENT OF TRANSPORTER-RELATED"/>
    <property type="match status" value="1"/>
</dbReference>
<gene>
    <name evidence="10" type="ORF">PPEP_a3170</name>
</gene>
<dbReference type="EMBL" id="AQHF01000030">
    <property type="protein sequence ID" value="MBE0348069.1"/>
    <property type="molecule type" value="Genomic_DNA"/>
</dbReference>
<evidence type="ECO:0000313" key="11">
    <source>
        <dbReference type="Proteomes" id="UP000660708"/>
    </source>
</evidence>
<evidence type="ECO:0000256" key="2">
    <source>
        <dbReference type="ARBA" id="ARBA00022475"/>
    </source>
</evidence>
<accession>A0A8I0MY08</accession>
<comment type="caution">
    <text evidence="10">The sequence shown here is derived from an EMBL/GenBank/DDBJ whole genome shotgun (WGS) entry which is preliminary data.</text>
</comment>
<sequence>MVTHSINMAWQRLKRHISYTVTIILTLGLALGALVSTYNLNYQLLAAPLPYPDAERLMLLRGALVDDNNEIKQSNFIPHAGSLTSYEKQPQFPEIESIALQNISIDVEQSLPSSPTFNIGAITPEYMQLLDAPMALGRYFSSDEGLGSQQPVAMISYSVWQQYFAGNPDVLEKTVVFKGVSFRIIGVTASQFDEPVLSTPNWHTDVWLTYDYNDSPAPQWQRNNIQTYQILKLHKSADSQTAQLSLENWFNEQLHQQTRGMQDFANSRVKLELIPFKTRIVGDASQVSLMMLLGSIVLLLIALSNICNLVLSRAVEQQRNFAVQAALGARPSHLFHHIVTELGLLFTCAAAISLVVATAIIWLLKSGMAGPLARLQTLQLELHTVVFALMTSAALCLMLAWIVSRQLNYQNIIRQLQSSGKGTGVQISATTRNLLISFQLLICLSLLTVCLGVFQTSWQHLQRETGIKEQNTYQVALNLGTLLQQMTLEERRQLLLSALDSLRALPQVEHAGIGGYPPISYWVPGFSSRQMQFEPGIKKNSFEFQSTAGTASYFNAFGTKLIDGRAFTMEEAINNESVVIINQYLARQLRERGQVLGAKLYSRNSQNSVEVIGVVDDIYLPNQPNIARIFIPAIPTGYPFIMIETKANAGISKAEINQLLVDIHPQMRVYNFQSTTTLLATHLQRDRVASIFTLVLSVIALVLAAIGIYGVCKYNIALRRFELGVRMSIGATPITVLILILKDNLRPLLIAVCASACILLSISALQDTLVPNTASSIVHWLVSLAAVITLVTGVTLASARDIIARPALHALRGE</sequence>
<reference evidence="10 11" key="1">
    <citation type="submission" date="2015-06" db="EMBL/GenBank/DDBJ databases">
        <title>Genome sequence of Pseudoalteromonas peptidolytica.</title>
        <authorList>
            <person name="Xie B.-B."/>
            <person name="Rong J.-C."/>
            <person name="Qin Q.-L."/>
            <person name="Zhang Y.-Z."/>
        </authorList>
    </citation>
    <scope>NUCLEOTIDE SEQUENCE [LARGE SCALE GENOMIC DNA]</scope>
    <source>
        <strain evidence="10 11">F12-50-A1</strain>
    </source>
</reference>
<keyword evidence="5 7" id="KW-0472">Membrane</keyword>